<gene>
    <name evidence="2" type="ORF">NA56DRAFT_657892</name>
</gene>
<organism evidence="2 3">
    <name type="scientific">Hyaloscypha hepaticicola</name>
    <dbReference type="NCBI Taxonomy" id="2082293"/>
    <lineage>
        <taxon>Eukaryota</taxon>
        <taxon>Fungi</taxon>
        <taxon>Dikarya</taxon>
        <taxon>Ascomycota</taxon>
        <taxon>Pezizomycotina</taxon>
        <taxon>Leotiomycetes</taxon>
        <taxon>Helotiales</taxon>
        <taxon>Hyaloscyphaceae</taxon>
        <taxon>Hyaloscypha</taxon>
    </lineage>
</organism>
<dbReference type="Gene3D" id="1.20.58.340">
    <property type="entry name" value="Magnesium transport protein CorA, transmembrane region"/>
    <property type="match status" value="1"/>
</dbReference>
<dbReference type="OrthoDB" id="5396681at2759"/>
<protein>
    <submittedName>
        <fullName evidence="2">Uncharacterized protein</fullName>
    </submittedName>
</protein>
<keyword evidence="1" id="KW-0812">Transmembrane</keyword>
<feature type="transmembrane region" description="Helical" evidence="1">
    <location>
        <begin position="180"/>
        <end position="199"/>
    </location>
</feature>
<keyword evidence="3" id="KW-1185">Reference proteome</keyword>
<evidence type="ECO:0000313" key="2">
    <source>
        <dbReference type="EMBL" id="PMD22482.1"/>
    </source>
</evidence>
<sequence length="200" mass="22063">MSICGFVTGVASSTRLSPTFPARRSFECRHAIKKYDLTVFAKCDSSVGALDWYNSQLDISQLGVCRLLRNAEAVGETLLCIFTYRNEEATRIATNAIHDNGRLLAELATLSNQSTDAVSRLTMKTQKDSRAMKVLTVVAALYLPATLMATIFSSNLVQLIRTQSGNSGPDKEHFAVAPDFWMFPTFTSVLMILTLSPVWL</sequence>
<proteinExistence type="predicted"/>
<accession>A0A2J6Q8C4</accession>
<evidence type="ECO:0000313" key="3">
    <source>
        <dbReference type="Proteomes" id="UP000235672"/>
    </source>
</evidence>
<feature type="transmembrane region" description="Helical" evidence="1">
    <location>
        <begin position="134"/>
        <end position="160"/>
    </location>
</feature>
<name>A0A2J6Q8C4_9HELO</name>
<dbReference type="Proteomes" id="UP000235672">
    <property type="component" value="Unassembled WGS sequence"/>
</dbReference>
<dbReference type="EMBL" id="KZ613477">
    <property type="protein sequence ID" value="PMD22482.1"/>
    <property type="molecule type" value="Genomic_DNA"/>
</dbReference>
<keyword evidence="1" id="KW-1133">Transmembrane helix</keyword>
<reference evidence="2 3" key="1">
    <citation type="submission" date="2016-05" db="EMBL/GenBank/DDBJ databases">
        <title>A degradative enzymes factory behind the ericoid mycorrhizal symbiosis.</title>
        <authorList>
            <consortium name="DOE Joint Genome Institute"/>
            <person name="Martino E."/>
            <person name="Morin E."/>
            <person name="Grelet G."/>
            <person name="Kuo A."/>
            <person name="Kohler A."/>
            <person name="Daghino S."/>
            <person name="Barry K."/>
            <person name="Choi C."/>
            <person name="Cichocki N."/>
            <person name="Clum A."/>
            <person name="Copeland A."/>
            <person name="Hainaut M."/>
            <person name="Haridas S."/>
            <person name="Labutti K."/>
            <person name="Lindquist E."/>
            <person name="Lipzen A."/>
            <person name="Khouja H.-R."/>
            <person name="Murat C."/>
            <person name="Ohm R."/>
            <person name="Olson A."/>
            <person name="Spatafora J."/>
            <person name="Veneault-Fourrey C."/>
            <person name="Henrissat B."/>
            <person name="Grigoriev I."/>
            <person name="Martin F."/>
            <person name="Perotto S."/>
        </authorList>
    </citation>
    <scope>NUCLEOTIDE SEQUENCE [LARGE SCALE GENOMIC DNA]</scope>
    <source>
        <strain evidence="2 3">UAMH 7357</strain>
    </source>
</reference>
<dbReference type="AlphaFoldDB" id="A0A2J6Q8C4"/>
<evidence type="ECO:0000256" key="1">
    <source>
        <dbReference type="SAM" id="Phobius"/>
    </source>
</evidence>
<keyword evidence="1" id="KW-0472">Membrane</keyword>